<dbReference type="RefSeq" id="WP_191037587.1">
    <property type="nucleotide sequence ID" value="NZ_JACXAA010000001.1"/>
</dbReference>
<proteinExistence type="predicted"/>
<name>A0A927AY87_9BACT</name>
<keyword evidence="1" id="KW-0472">Membrane</keyword>
<keyword evidence="3" id="KW-1185">Reference proteome</keyword>
<organism evidence="2 3">
    <name type="scientific">Spirosoma validum</name>
    <dbReference type="NCBI Taxonomy" id="2771355"/>
    <lineage>
        <taxon>Bacteria</taxon>
        <taxon>Pseudomonadati</taxon>
        <taxon>Bacteroidota</taxon>
        <taxon>Cytophagia</taxon>
        <taxon>Cytophagales</taxon>
        <taxon>Cytophagaceae</taxon>
        <taxon>Spirosoma</taxon>
    </lineage>
</organism>
<keyword evidence="1" id="KW-0812">Transmembrane</keyword>
<gene>
    <name evidence="2" type="ORF">IC230_03615</name>
</gene>
<evidence type="ECO:0000256" key="1">
    <source>
        <dbReference type="SAM" id="Phobius"/>
    </source>
</evidence>
<evidence type="ECO:0000313" key="2">
    <source>
        <dbReference type="EMBL" id="MBD2751966.1"/>
    </source>
</evidence>
<comment type="caution">
    <text evidence="2">The sequence shown here is derived from an EMBL/GenBank/DDBJ whole genome shotgun (WGS) entry which is preliminary data.</text>
</comment>
<sequence length="1298" mass="146101">MKVTLKSWVKIVLIAAAIPLLLAGGLYYILVNNLKDVLEYAIEKQTDGGYAFHSKDIKLSFADKEIVIDNSVLTRKDTANTPVYYDIKIPKAYLSVENWSDLLLHKRLSVDSFSVVKPEIVIHDYKVHPKSQNHTSFHTSMILENLQKTLDHLHAKSFAIHEASFTLFKRNSPEPLVIKDLSLTIRNFLKIDNNDSHLLGSDDLELALGRQRWVLSDGKNILSFRGLRFASNRQLFEIDSVHFHKPATETQGEMSLRADKFFFNSKHLPAIYQKGELSLDTLICVRPVLTLPLAAKKTQVKDTTIHSNIKTLFKDVKIRYTKIKDGEILLAGQAKNTLKAGTQKANLTIYNLNIDPHKEQLLTTDSIRLNLNNIAFYSKDSLFKINVEQFTLMNKDVLFKNVLYGPASRKTAGKGMTFSAPALRLKNISLDELIRKRLVATDAELVEPKIRLIATRKAPSKPQVMANHDTVTHKKTDIYQTLHSFGELLQVDRFHIINGSGEYRLVGSTKPVSASLKSLNATILVKDLLASDSLIKIKHAISDLRIREMDVASSGLNVLLSNYRMDGQHRRNWVDKLTINLATGTSLTANKIYWEAFSWDILQQTKVIQIDLVRVHELLVDAKIKPKSANAEPTTEPAVKPQPRALPKLRIGKLLAERLDLKATLPKDVLAGFQGQGIQVNKLSTDPKFFHWAQFLGNLNNLYFRQPGGKQVEVANVSLHSHEHTTLTNVRYADNTAGKLMDVTLPKMQIKGPFPSTDFSNINLTSVQIDRPELTMVTEAKQNSTESTRPTKPTKAFAIPLNLALHDLNVKQARVNFITKKGQDSTQIQTVVNVEAKSLHAKKHEDATFASLRVSPADVKLTMPKLKTTAPSINVQLTNGKLIATKDGKPSITTNLLANVTLQDLHPALKSKKNGAPPELRVKAIAGTIDMPNFHWTAGQKLAWPTFVEHTNLAITDLFFKSATTAVKAEKVSWEHKDERLQLDKFQISPTITKEEFMTPPHLQSDYITVQGEMAQLNGIKVDRWYKDTTLILNHIVVKNINTDVSRDKRLPDPAVLPTKPMPTQLISKIKVPFRIDSVSVVNSQVNYHETSKMTGRVATIPLHEINGTLKTVTNRPTKSTDSLKLLASTKLLGLNIKRLHYRESYGDSLSGFHMLLKTSDLHMPELTQITNPMASADLEDGYLEPITAQIAGNRYASVGNMRFHYKDLKLKLLGHKDTTRRSWLIKFENFAANKILHKKNDKDARIFYDRDQRKFIFGYWIKSVVSGVLVSVGVKANKKYHANYLKLSQQHTLPAEE</sequence>
<reference evidence="2" key="1">
    <citation type="submission" date="2020-09" db="EMBL/GenBank/DDBJ databases">
        <authorList>
            <person name="Kim M.K."/>
        </authorList>
    </citation>
    <scope>NUCLEOTIDE SEQUENCE</scope>
    <source>
        <strain evidence="2">BT704</strain>
    </source>
</reference>
<protein>
    <recommendedName>
        <fullName evidence="4">DUF748 domain-containing protein</fullName>
    </recommendedName>
</protein>
<keyword evidence="1" id="KW-1133">Transmembrane helix</keyword>
<dbReference type="EMBL" id="JACXAA010000001">
    <property type="protein sequence ID" value="MBD2751966.1"/>
    <property type="molecule type" value="Genomic_DNA"/>
</dbReference>
<accession>A0A927AY87</accession>
<feature type="transmembrane region" description="Helical" evidence="1">
    <location>
        <begin position="12"/>
        <end position="30"/>
    </location>
</feature>
<dbReference type="Proteomes" id="UP000653797">
    <property type="component" value="Unassembled WGS sequence"/>
</dbReference>
<evidence type="ECO:0000313" key="3">
    <source>
        <dbReference type="Proteomes" id="UP000653797"/>
    </source>
</evidence>
<evidence type="ECO:0008006" key="4">
    <source>
        <dbReference type="Google" id="ProtNLM"/>
    </source>
</evidence>